<dbReference type="InterPro" id="IPR013087">
    <property type="entry name" value="Znf_C2H2_type"/>
</dbReference>
<feature type="compositionally biased region" description="Basic and acidic residues" evidence="1">
    <location>
        <begin position="78"/>
        <end position="87"/>
    </location>
</feature>
<organism evidence="3 4">
    <name type="scientific">Steinernema hermaphroditum</name>
    <dbReference type="NCBI Taxonomy" id="289476"/>
    <lineage>
        <taxon>Eukaryota</taxon>
        <taxon>Metazoa</taxon>
        <taxon>Ecdysozoa</taxon>
        <taxon>Nematoda</taxon>
        <taxon>Chromadorea</taxon>
        <taxon>Rhabditida</taxon>
        <taxon>Tylenchina</taxon>
        <taxon>Panagrolaimomorpha</taxon>
        <taxon>Strongyloidoidea</taxon>
        <taxon>Steinernematidae</taxon>
        <taxon>Steinernema</taxon>
    </lineage>
</organism>
<evidence type="ECO:0000259" key="2">
    <source>
        <dbReference type="SMART" id="SM00355"/>
    </source>
</evidence>
<dbReference type="EMBL" id="JAUCMV010000003">
    <property type="protein sequence ID" value="KAK0413642.1"/>
    <property type="molecule type" value="Genomic_DNA"/>
</dbReference>
<gene>
    <name evidence="3" type="ORF">QR680_006920</name>
</gene>
<feature type="region of interest" description="Disordered" evidence="1">
    <location>
        <begin position="29"/>
        <end position="88"/>
    </location>
</feature>
<evidence type="ECO:0000256" key="1">
    <source>
        <dbReference type="SAM" id="MobiDB-lite"/>
    </source>
</evidence>
<proteinExistence type="predicted"/>
<name>A0AA39LXW3_9BILA</name>
<sequence length="292" mass="33380">MEDYRNWLAKVRTNGVGGDRDAGEIDYLSDEEELNKTGGAPAILSDEEEDSFADSEVSSVESDCEADQMNETTDEKEESTVKNEFPPRNRARSVSETLCLWQCAVYGKKIKGTWQHRRQHIQSHETRYVACPIDNCTSKVPIQCILRHLKSRHNTTMKALSTVRKADVQAQIDRNMAIAIKYEMKYFPPSSLVSSSETTGRHPVNPHCKKCGSRVVELRRRRDHIAIHLSLKISCPIVGCSYTGRTQQYTQHFNKEHGIKYSELRMQENQKFGKARKEFNAKVALVMSQYFA</sequence>
<comment type="caution">
    <text evidence="3">The sequence shown here is derived from an EMBL/GenBank/DDBJ whole genome shotgun (WGS) entry which is preliminary data.</text>
</comment>
<evidence type="ECO:0000313" key="4">
    <source>
        <dbReference type="Proteomes" id="UP001175271"/>
    </source>
</evidence>
<protein>
    <recommendedName>
        <fullName evidence="2">C2H2-type domain-containing protein</fullName>
    </recommendedName>
</protein>
<reference evidence="3" key="1">
    <citation type="submission" date="2023-06" db="EMBL/GenBank/DDBJ databases">
        <title>Genomic analysis of the entomopathogenic nematode Steinernema hermaphroditum.</title>
        <authorList>
            <person name="Schwarz E.M."/>
            <person name="Heppert J.K."/>
            <person name="Baniya A."/>
            <person name="Schwartz H.T."/>
            <person name="Tan C.-H."/>
            <person name="Antoshechkin I."/>
            <person name="Sternberg P.W."/>
            <person name="Goodrich-Blair H."/>
            <person name="Dillman A.R."/>
        </authorList>
    </citation>
    <scope>NUCLEOTIDE SEQUENCE</scope>
    <source>
        <strain evidence="3">PS9179</strain>
        <tissue evidence="3">Whole animal</tissue>
    </source>
</reference>
<dbReference type="Proteomes" id="UP001175271">
    <property type="component" value="Unassembled WGS sequence"/>
</dbReference>
<dbReference type="AlphaFoldDB" id="A0AA39LXW3"/>
<feature type="domain" description="C2H2-type" evidence="2">
    <location>
        <begin position="233"/>
        <end position="257"/>
    </location>
</feature>
<feature type="domain" description="C2H2-type" evidence="2">
    <location>
        <begin position="129"/>
        <end position="153"/>
    </location>
</feature>
<dbReference type="SMART" id="SM00355">
    <property type="entry name" value="ZnF_C2H2"/>
    <property type="match status" value="3"/>
</dbReference>
<dbReference type="SUPFAM" id="SSF49599">
    <property type="entry name" value="TRAF domain-like"/>
    <property type="match status" value="1"/>
</dbReference>
<keyword evidence="4" id="KW-1185">Reference proteome</keyword>
<accession>A0AA39LXW3</accession>
<feature type="compositionally biased region" description="Acidic residues" evidence="1">
    <location>
        <begin position="62"/>
        <end position="77"/>
    </location>
</feature>
<feature type="domain" description="C2H2-type" evidence="2">
    <location>
        <begin position="206"/>
        <end position="228"/>
    </location>
</feature>
<evidence type="ECO:0000313" key="3">
    <source>
        <dbReference type="EMBL" id="KAK0413642.1"/>
    </source>
</evidence>